<dbReference type="SMART" id="SM00858">
    <property type="entry name" value="SAF"/>
    <property type="match status" value="1"/>
</dbReference>
<dbReference type="InterPro" id="IPR013785">
    <property type="entry name" value="Aldolase_TIM"/>
</dbReference>
<dbReference type="NCBIfam" id="TIGR03586">
    <property type="entry name" value="PseI"/>
    <property type="match status" value="1"/>
</dbReference>
<accession>A0AAW3W888</accession>
<dbReference type="InterPro" id="IPR051690">
    <property type="entry name" value="PseI-like"/>
</dbReference>
<dbReference type="Proteomes" id="UP001194098">
    <property type="component" value="Unassembled WGS sequence"/>
</dbReference>
<dbReference type="InterPro" id="IPR036732">
    <property type="entry name" value="AFP_Neu5c_C_sf"/>
</dbReference>
<dbReference type="Pfam" id="PF03102">
    <property type="entry name" value="NeuB"/>
    <property type="match status" value="1"/>
</dbReference>
<name>A0AAW3W888_CLOBE</name>
<evidence type="ECO:0000313" key="2">
    <source>
        <dbReference type="EMBL" id="MBC2474704.1"/>
    </source>
</evidence>
<proteinExistence type="predicted"/>
<feature type="domain" description="AFP-like" evidence="1">
    <location>
        <begin position="294"/>
        <end position="352"/>
    </location>
</feature>
<dbReference type="Gene3D" id="3.90.1210.10">
    <property type="entry name" value="Antifreeze-like/N-acetylneuraminic acid synthase C-terminal domain"/>
    <property type="match status" value="1"/>
</dbReference>
<dbReference type="CDD" id="cd11615">
    <property type="entry name" value="SAF_NeuB_like"/>
    <property type="match status" value="1"/>
</dbReference>
<dbReference type="Gene3D" id="3.20.20.70">
    <property type="entry name" value="Aldolase class I"/>
    <property type="match status" value="1"/>
</dbReference>
<keyword evidence="2" id="KW-0808">Transferase</keyword>
<dbReference type="RefSeq" id="WP_171781421.1">
    <property type="nucleotide sequence ID" value="NZ_JABAGV010000016.1"/>
</dbReference>
<dbReference type="PANTHER" id="PTHR42966">
    <property type="entry name" value="N-ACETYLNEURAMINATE SYNTHASE"/>
    <property type="match status" value="1"/>
</dbReference>
<organism evidence="2 3">
    <name type="scientific">Clostridium beijerinckii</name>
    <name type="common">Clostridium MP</name>
    <dbReference type="NCBI Taxonomy" id="1520"/>
    <lineage>
        <taxon>Bacteria</taxon>
        <taxon>Bacillati</taxon>
        <taxon>Bacillota</taxon>
        <taxon>Clostridia</taxon>
        <taxon>Eubacteriales</taxon>
        <taxon>Clostridiaceae</taxon>
        <taxon>Clostridium</taxon>
    </lineage>
</organism>
<dbReference type="GO" id="GO:0047444">
    <property type="term" value="F:N-acylneuraminate-9-phosphate synthase activity"/>
    <property type="evidence" value="ECO:0007669"/>
    <property type="project" value="TreeGrafter"/>
</dbReference>
<sequence length="356" mass="40003">MLKSIKIANKLLSDESSTFIIAEISANHNNDIEIAKKMIREAKRAGADAVKLQTYTADTITLDCDNEYFQIKQGTIWDGTTLHKLYKEAYTPWEWHKELMDVAKEENIICFSTPFDKTAVDFLDKLNVPAYKIASFEITDIPLIEYVARKGKPVIISTGIATIQEIQDAVEACKKSGNREIILLKCTSAYPAKLEEMNLKTIPNLASTFDVISGLSDHTLGITVPVGAVAIGAKVIEKHFILDRSMGGPDAAFSLNIEEFEEMVKSIRDVEKALGKVNYTLSEKSLKNREFSRSLFICKDVCKGDVITEKNVRSIRPGYGMKPKFIEQILGKRFKEDYEKGTPLKWDLIESNDICK</sequence>
<dbReference type="PROSITE" id="PS50844">
    <property type="entry name" value="AFP_LIKE"/>
    <property type="match status" value="1"/>
</dbReference>
<gene>
    <name evidence="2" type="primary">pseI</name>
    <name evidence="2" type="ORF">HGI39_08310</name>
</gene>
<dbReference type="GO" id="GO:0016051">
    <property type="term" value="P:carbohydrate biosynthetic process"/>
    <property type="evidence" value="ECO:0007669"/>
    <property type="project" value="InterPro"/>
</dbReference>
<protein>
    <submittedName>
        <fullName evidence="2">Pseudaminic acid synthase</fullName>
        <ecNumber evidence="2">2.5.1.97</ecNumber>
    </submittedName>
</protein>
<dbReference type="Pfam" id="PF08666">
    <property type="entry name" value="SAF"/>
    <property type="match status" value="1"/>
</dbReference>
<dbReference type="EC" id="2.5.1.97" evidence="2"/>
<comment type="caution">
    <text evidence="2">The sequence shown here is derived from an EMBL/GenBank/DDBJ whole genome shotgun (WGS) entry which is preliminary data.</text>
</comment>
<evidence type="ECO:0000259" key="1">
    <source>
        <dbReference type="PROSITE" id="PS50844"/>
    </source>
</evidence>
<dbReference type="EMBL" id="JABAGV010000016">
    <property type="protein sequence ID" value="MBC2474704.1"/>
    <property type="molecule type" value="Genomic_DNA"/>
</dbReference>
<dbReference type="InterPro" id="IPR006190">
    <property type="entry name" value="SAF_AFP_Neu5Ac"/>
</dbReference>
<evidence type="ECO:0000313" key="3">
    <source>
        <dbReference type="Proteomes" id="UP001194098"/>
    </source>
</evidence>
<dbReference type="AlphaFoldDB" id="A0AAW3W888"/>
<dbReference type="InterPro" id="IPR057736">
    <property type="entry name" value="SAF_PseI/NeuA/NeuB"/>
</dbReference>
<dbReference type="InterPro" id="IPR020030">
    <property type="entry name" value="Pseudaminic_synth_PseI"/>
</dbReference>
<reference evidence="2" key="1">
    <citation type="submission" date="2020-04" db="EMBL/GenBank/DDBJ databases">
        <authorList>
            <person name="Brown S."/>
        </authorList>
    </citation>
    <scope>NUCLEOTIDE SEQUENCE</scope>
    <source>
        <strain evidence="2">DJ015</strain>
    </source>
</reference>
<dbReference type="InterPro" id="IPR013974">
    <property type="entry name" value="SAF"/>
</dbReference>
<dbReference type="SUPFAM" id="SSF51569">
    <property type="entry name" value="Aldolase"/>
    <property type="match status" value="1"/>
</dbReference>
<dbReference type="PANTHER" id="PTHR42966:SF2">
    <property type="entry name" value="PSEUDAMINIC ACID SYNTHASE"/>
    <property type="match status" value="1"/>
</dbReference>
<reference evidence="2" key="2">
    <citation type="journal article" date="2022" name="Nat. Biotechnol.">
        <title>Carbon-negative production of acetone and isopropanol by gas fermentation at industrial pilot scale.</title>
        <authorList>
            <person name="Liew F.E."/>
            <person name="Nogle R."/>
            <person name="Abdalla T."/>
            <person name="Rasor B.J."/>
            <person name="Canter C."/>
            <person name="Jensen R.O."/>
            <person name="Wang L."/>
            <person name="Strutz J."/>
            <person name="Chirania P."/>
            <person name="De Tissera S."/>
            <person name="Mueller A.P."/>
            <person name="Ruan Z."/>
            <person name="Gao A."/>
            <person name="Tran L."/>
            <person name="Engle N.L."/>
            <person name="Bromley J.C."/>
            <person name="Daniell J."/>
            <person name="Conrado R."/>
            <person name="Tschaplinski T.J."/>
            <person name="Giannone R.J."/>
            <person name="Hettich R.L."/>
            <person name="Karim A.S."/>
            <person name="Simpson S.D."/>
            <person name="Brown S.D."/>
            <person name="Leang C."/>
            <person name="Jewett M.C."/>
            <person name="Kopke M."/>
        </authorList>
    </citation>
    <scope>NUCLEOTIDE SEQUENCE</scope>
    <source>
        <strain evidence="2">DJ015</strain>
    </source>
</reference>
<dbReference type="SUPFAM" id="SSF51269">
    <property type="entry name" value="AFP III-like domain"/>
    <property type="match status" value="1"/>
</dbReference>
<dbReference type="InterPro" id="IPR013132">
    <property type="entry name" value="PseI/NeuA/B-like_N"/>
</dbReference>